<evidence type="ECO:0000256" key="6">
    <source>
        <dbReference type="ARBA" id="ARBA00023136"/>
    </source>
</evidence>
<feature type="transmembrane region" description="Helical" evidence="10">
    <location>
        <begin position="244"/>
        <end position="264"/>
    </location>
</feature>
<evidence type="ECO:0000313" key="13">
    <source>
        <dbReference type="Proteomes" id="UP000001593"/>
    </source>
</evidence>
<dbReference type="Pfam" id="PF00001">
    <property type="entry name" value="7tm_1"/>
    <property type="match status" value="1"/>
</dbReference>
<keyword evidence="13" id="KW-1185">Reference proteome</keyword>
<dbReference type="GO" id="GO:0007186">
    <property type="term" value="P:G protein-coupled receptor signaling pathway"/>
    <property type="evidence" value="ECO:0000318"/>
    <property type="project" value="GO_Central"/>
</dbReference>
<evidence type="ECO:0000256" key="5">
    <source>
        <dbReference type="ARBA" id="ARBA00023040"/>
    </source>
</evidence>
<evidence type="ECO:0000256" key="4">
    <source>
        <dbReference type="ARBA" id="ARBA00022989"/>
    </source>
</evidence>
<sequence length="378" mass="42289">MSEMNGTELSMEKNGTTGNGSSFNPIFPPMARDYTSLTYLVPLILLITLVNGLVFVLFALRKPIRTPANYLLLSLAVSDFLTGLVNVPLIITVIIPVYGLMRGLMPAMHTFVKLTAILTSYHILAVTVEKYLAIVKPLRHHIANPSKAFKVILAIWLISSLIAVAPISWMLLLPQTLEARLTGIRLQFGHDVFCFVAVFLIPYVIITYCQTVMFRAVSRSNNKALLGRTKSSRKSDKWSNDRKCLVVFAIMALLFALCWLPWFLLSSLATLSVLFPQAGMAPNVPITVFMSFLIVRLLTSVFNPLLYTFFKRDFMLALKSVVTQKKNVNDTRILSCSTNIVQKNNAGKRKSFGMKPKIRVVRDEVSSTEDGRYLGTNI</sequence>
<dbReference type="HOGENOM" id="CLU_009579_3_6_1"/>
<accession>A7RX80</accession>
<dbReference type="GO" id="GO:0008020">
    <property type="term" value="F:G protein-coupled photoreceptor activity"/>
    <property type="evidence" value="ECO:0000318"/>
    <property type="project" value="GO_Central"/>
</dbReference>
<keyword evidence="4 10" id="KW-1133">Transmembrane helix</keyword>
<dbReference type="OrthoDB" id="9445642at2759"/>
<proteinExistence type="predicted"/>
<dbReference type="PROSITE" id="PS50262">
    <property type="entry name" value="G_PROTEIN_RECEP_F1_2"/>
    <property type="match status" value="1"/>
</dbReference>
<feature type="transmembrane region" description="Helical" evidence="10">
    <location>
        <begin position="72"/>
        <end position="98"/>
    </location>
</feature>
<keyword evidence="8" id="KW-0325">Glycoprotein</keyword>
<evidence type="ECO:0000256" key="10">
    <source>
        <dbReference type="SAM" id="Phobius"/>
    </source>
</evidence>
<evidence type="ECO:0000256" key="2">
    <source>
        <dbReference type="ARBA" id="ARBA00022475"/>
    </source>
</evidence>
<dbReference type="Gene3D" id="1.20.1070.10">
    <property type="entry name" value="Rhodopsin 7-helix transmembrane proteins"/>
    <property type="match status" value="1"/>
</dbReference>
<feature type="transmembrane region" description="Helical" evidence="10">
    <location>
        <begin position="284"/>
        <end position="310"/>
    </location>
</feature>
<dbReference type="EMBL" id="DS469549">
    <property type="protein sequence ID" value="EDO43916.1"/>
    <property type="molecule type" value="Genomic_DNA"/>
</dbReference>
<dbReference type="PhylomeDB" id="A7RX80"/>
<protein>
    <recommendedName>
        <fullName evidence="11">G-protein coupled receptors family 1 profile domain-containing protein</fullName>
    </recommendedName>
</protein>
<dbReference type="InterPro" id="IPR017452">
    <property type="entry name" value="GPCR_Rhodpsn_7TM"/>
</dbReference>
<comment type="subcellular location">
    <subcellularLocation>
        <location evidence="1">Cell membrane</location>
        <topology evidence="1">Multi-pass membrane protein</topology>
    </subcellularLocation>
</comment>
<organism evidence="12 13">
    <name type="scientific">Nematostella vectensis</name>
    <name type="common">Starlet sea anemone</name>
    <dbReference type="NCBI Taxonomy" id="45351"/>
    <lineage>
        <taxon>Eukaryota</taxon>
        <taxon>Metazoa</taxon>
        <taxon>Cnidaria</taxon>
        <taxon>Anthozoa</taxon>
        <taxon>Hexacorallia</taxon>
        <taxon>Actiniaria</taxon>
        <taxon>Edwardsiidae</taxon>
        <taxon>Nematostella</taxon>
    </lineage>
</organism>
<keyword evidence="2" id="KW-1003">Cell membrane</keyword>
<evidence type="ECO:0000256" key="7">
    <source>
        <dbReference type="ARBA" id="ARBA00023170"/>
    </source>
</evidence>
<dbReference type="Proteomes" id="UP000001593">
    <property type="component" value="Unassembled WGS sequence"/>
</dbReference>
<keyword evidence="7" id="KW-0675">Receptor</keyword>
<dbReference type="PANTHER" id="PTHR24246">
    <property type="entry name" value="OLFACTORY RECEPTOR AND ADENOSINE RECEPTOR"/>
    <property type="match status" value="1"/>
</dbReference>
<gene>
    <name evidence="12" type="ORF">NEMVEDRAFT_v1g203495</name>
</gene>
<name>A7RX80_NEMVE</name>
<dbReference type="OMA" id="FFKRDFM"/>
<dbReference type="FunFam" id="1.20.1070.10:FF:000598">
    <property type="entry name" value="Predicted protein"/>
    <property type="match status" value="1"/>
</dbReference>
<dbReference type="InParanoid" id="A7RX80"/>
<dbReference type="KEGG" id="nve:5515932"/>
<keyword evidence="9" id="KW-0807">Transducer</keyword>
<reference evidence="12 13" key="1">
    <citation type="journal article" date="2007" name="Science">
        <title>Sea anemone genome reveals ancestral eumetazoan gene repertoire and genomic organization.</title>
        <authorList>
            <person name="Putnam N.H."/>
            <person name="Srivastava M."/>
            <person name="Hellsten U."/>
            <person name="Dirks B."/>
            <person name="Chapman J."/>
            <person name="Salamov A."/>
            <person name="Terry A."/>
            <person name="Shapiro H."/>
            <person name="Lindquist E."/>
            <person name="Kapitonov V.V."/>
            <person name="Jurka J."/>
            <person name="Genikhovich G."/>
            <person name="Grigoriev I.V."/>
            <person name="Lucas S.M."/>
            <person name="Steele R.E."/>
            <person name="Finnerty J.R."/>
            <person name="Technau U."/>
            <person name="Martindale M.Q."/>
            <person name="Rokhsar D.S."/>
        </authorList>
    </citation>
    <scope>NUCLEOTIDE SEQUENCE [LARGE SCALE GENOMIC DNA]</scope>
    <source>
        <strain evidence="13">CH2 X CH6</strain>
    </source>
</reference>
<keyword evidence="5" id="KW-0297">G-protein coupled receptor</keyword>
<dbReference type="InterPro" id="IPR000276">
    <property type="entry name" value="GPCR_Rhodpsn"/>
</dbReference>
<dbReference type="PRINTS" id="PR00237">
    <property type="entry name" value="GPCRRHODOPSN"/>
</dbReference>
<evidence type="ECO:0000256" key="1">
    <source>
        <dbReference type="ARBA" id="ARBA00004651"/>
    </source>
</evidence>
<evidence type="ECO:0000259" key="11">
    <source>
        <dbReference type="PROSITE" id="PS50262"/>
    </source>
</evidence>
<evidence type="ECO:0000256" key="8">
    <source>
        <dbReference type="ARBA" id="ARBA00023180"/>
    </source>
</evidence>
<dbReference type="SUPFAM" id="SSF81321">
    <property type="entry name" value="Family A G protein-coupled receptor-like"/>
    <property type="match status" value="1"/>
</dbReference>
<dbReference type="GO" id="GO:0071482">
    <property type="term" value="P:cellular response to light stimulus"/>
    <property type="evidence" value="ECO:0000318"/>
    <property type="project" value="GO_Central"/>
</dbReference>
<feature type="transmembrane region" description="Helical" evidence="10">
    <location>
        <begin position="192"/>
        <end position="214"/>
    </location>
</feature>
<keyword evidence="6 10" id="KW-0472">Membrane</keyword>
<evidence type="ECO:0000256" key="3">
    <source>
        <dbReference type="ARBA" id="ARBA00022692"/>
    </source>
</evidence>
<feature type="transmembrane region" description="Helical" evidence="10">
    <location>
        <begin position="110"/>
        <end position="128"/>
    </location>
</feature>
<dbReference type="GO" id="GO:0005886">
    <property type="term" value="C:plasma membrane"/>
    <property type="evidence" value="ECO:0000318"/>
    <property type="project" value="GO_Central"/>
</dbReference>
<dbReference type="STRING" id="45351.A7RX80"/>
<dbReference type="GO" id="GO:0007602">
    <property type="term" value="P:phototransduction"/>
    <property type="evidence" value="ECO:0000318"/>
    <property type="project" value="GO_Central"/>
</dbReference>
<feature type="transmembrane region" description="Helical" evidence="10">
    <location>
        <begin position="149"/>
        <end position="172"/>
    </location>
</feature>
<evidence type="ECO:0000256" key="9">
    <source>
        <dbReference type="ARBA" id="ARBA00023224"/>
    </source>
</evidence>
<feature type="transmembrane region" description="Helical" evidence="10">
    <location>
        <begin position="39"/>
        <end position="60"/>
    </location>
</feature>
<dbReference type="AlphaFoldDB" id="A7RX80"/>
<keyword evidence="3 10" id="KW-0812">Transmembrane</keyword>
<dbReference type="PANTHER" id="PTHR24246:SF27">
    <property type="entry name" value="ADENOSINE RECEPTOR, ISOFORM A"/>
    <property type="match status" value="1"/>
</dbReference>
<feature type="domain" description="G-protein coupled receptors family 1 profile" evidence="11">
    <location>
        <begin position="50"/>
        <end position="307"/>
    </location>
</feature>
<evidence type="ECO:0000313" key="12">
    <source>
        <dbReference type="EMBL" id="EDO43916.1"/>
    </source>
</evidence>
<dbReference type="eggNOG" id="KOG3656">
    <property type="taxonomic scope" value="Eukaryota"/>
</dbReference>
<dbReference type="CDD" id="cd00637">
    <property type="entry name" value="7tm_classA_rhodopsin-like"/>
    <property type="match status" value="1"/>
</dbReference>